<dbReference type="Pfam" id="PF00831">
    <property type="entry name" value="Ribosomal_L29"/>
    <property type="match status" value="1"/>
</dbReference>
<keyword evidence="2" id="KW-0689">Ribosomal protein</keyword>
<dbReference type="SUPFAM" id="SSF46561">
    <property type="entry name" value="Ribosomal protein L29 (L29p)"/>
    <property type="match status" value="1"/>
</dbReference>
<dbReference type="Proteomes" id="UP000326939">
    <property type="component" value="Chromosome 7"/>
</dbReference>
<keyword evidence="3" id="KW-0687">Ribonucleoprotein</keyword>
<evidence type="ECO:0000256" key="5">
    <source>
        <dbReference type="ARBA" id="ARBA00042960"/>
    </source>
</evidence>
<keyword evidence="7" id="KW-1185">Reference proteome</keyword>
<proteinExistence type="inferred from homology"/>
<sequence>MLSLPTLTFPPKPLSIIPKSSFSGIQIRHKCPISVVLPSIKMTRSSVITMAKKEEELKEIRAKTTEEINEEVVELKGELLMLRLQKSTRNEFKSSEFRRMRKRVSRFLPYPSFYTFLLAFACYISVMPEIVSVGTDVLDTINTKFPEKGKGFIIEVEAWFLSYSSTECHWLHAYRNINDPYGISLTSAERCGEMAAVFKYSAVSHFHIFTFMRLLHIARMLTVKREREVEEGVGKRLSRKLDRQWKRSIVVRPPPSLKKLQEEEAAAEAEKSA</sequence>
<comment type="similarity">
    <text evidence="1">Belongs to the universal ribosomal protein uL29 family.</text>
</comment>
<dbReference type="GO" id="GO:0009507">
    <property type="term" value="C:chloroplast"/>
    <property type="evidence" value="ECO:0007669"/>
    <property type="project" value="TreeGrafter"/>
</dbReference>
<dbReference type="GO" id="GO:1990904">
    <property type="term" value="C:ribonucleoprotein complex"/>
    <property type="evidence" value="ECO:0007669"/>
    <property type="project" value="UniProtKB-KW"/>
</dbReference>
<dbReference type="GO" id="GO:0005840">
    <property type="term" value="C:ribosome"/>
    <property type="evidence" value="ECO:0007669"/>
    <property type="project" value="UniProtKB-KW"/>
</dbReference>
<dbReference type="GO" id="GO:0006412">
    <property type="term" value="P:translation"/>
    <property type="evidence" value="ECO:0007669"/>
    <property type="project" value="InterPro"/>
</dbReference>
<organism evidence="6 7">
    <name type="scientific">Salix brachista</name>
    <dbReference type="NCBI Taxonomy" id="2182728"/>
    <lineage>
        <taxon>Eukaryota</taxon>
        <taxon>Viridiplantae</taxon>
        <taxon>Streptophyta</taxon>
        <taxon>Embryophyta</taxon>
        <taxon>Tracheophyta</taxon>
        <taxon>Spermatophyta</taxon>
        <taxon>Magnoliopsida</taxon>
        <taxon>eudicotyledons</taxon>
        <taxon>Gunneridae</taxon>
        <taxon>Pentapetalae</taxon>
        <taxon>rosids</taxon>
        <taxon>fabids</taxon>
        <taxon>Malpighiales</taxon>
        <taxon>Salicaceae</taxon>
        <taxon>Saliceae</taxon>
        <taxon>Salix</taxon>
    </lineage>
</organism>
<dbReference type="AlphaFoldDB" id="A0A5N5LZ21"/>
<gene>
    <name evidence="6" type="ORF">DKX38_011580</name>
</gene>
<evidence type="ECO:0000313" key="6">
    <source>
        <dbReference type="EMBL" id="KAB5548174.1"/>
    </source>
</evidence>
<evidence type="ECO:0000313" key="7">
    <source>
        <dbReference type="Proteomes" id="UP000326939"/>
    </source>
</evidence>
<dbReference type="PANTHER" id="PTHR10916:SF0">
    <property type="entry name" value="LARGE RIBOSOMAL SUBUNIT PROTEIN UL29C"/>
    <property type="match status" value="1"/>
</dbReference>
<accession>A0A5N5LZ21</accession>
<dbReference type="Gene3D" id="1.10.287.310">
    <property type="match status" value="1"/>
</dbReference>
<dbReference type="GO" id="GO:0003735">
    <property type="term" value="F:structural constituent of ribosome"/>
    <property type="evidence" value="ECO:0007669"/>
    <property type="project" value="InterPro"/>
</dbReference>
<reference evidence="7" key="1">
    <citation type="journal article" date="2019" name="Gigascience">
        <title>De novo genome assembly of the endangered Acer yangbiense, a plant species with extremely small populations endemic to Yunnan Province, China.</title>
        <authorList>
            <person name="Yang J."/>
            <person name="Wariss H.M."/>
            <person name="Tao L."/>
            <person name="Zhang R."/>
            <person name="Yun Q."/>
            <person name="Hollingsworth P."/>
            <person name="Dao Z."/>
            <person name="Luo G."/>
            <person name="Guo H."/>
            <person name="Ma Y."/>
            <person name="Sun W."/>
        </authorList>
    </citation>
    <scope>NUCLEOTIDE SEQUENCE [LARGE SCALE GENOMIC DNA]</scope>
    <source>
        <strain evidence="7">cv. br00</strain>
    </source>
</reference>
<name>A0A5N5LZ21_9ROSI</name>
<dbReference type="PANTHER" id="PTHR10916">
    <property type="entry name" value="60S RIBOSOMAL PROTEIN L35/50S RIBOSOMAL PROTEIN L29"/>
    <property type="match status" value="1"/>
</dbReference>
<evidence type="ECO:0000256" key="4">
    <source>
        <dbReference type="ARBA" id="ARBA00040028"/>
    </source>
</evidence>
<protein>
    <recommendedName>
        <fullName evidence="4">Large ribosomal subunit protein uL29c</fullName>
    </recommendedName>
    <alternativeName>
        <fullName evidence="5">50S ribosomal protein L29, chloroplastic</fullName>
    </alternativeName>
</protein>
<evidence type="ECO:0000256" key="2">
    <source>
        <dbReference type="ARBA" id="ARBA00022980"/>
    </source>
</evidence>
<dbReference type="InterPro" id="IPR050063">
    <property type="entry name" value="Ribosomal_protein_uL29"/>
</dbReference>
<evidence type="ECO:0000256" key="3">
    <source>
        <dbReference type="ARBA" id="ARBA00023274"/>
    </source>
</evidence>
<dbReference type="InterPro" id="IPR036049">
    <property type="entry name" value="Ribosomal_uL29_sf"/>
</dbReference>
<evidence type="ECO:0000256" key="1">
    <source>
        <dbReference type="ARBA" id="ARBA00009254"/>
    </source>
</evidence>
<dbReference type="CDD" id="cd00427">
    <property type="entry name" value="Ribosomal_L29_HIP"/>
    <property type="match status" value="1"/>
</dbReference>
<comment type="caution">
    <text evidence="6">The sequence shown here is derived from an EMBL/GenBank/DDBJ whole genome shotgun (WGS) entry which is preliminary data.</text>
</comment>
<dbReference type="EMBL" id="VDCV01000007">
    <property type="protein sequence ID" value="KAB5548174.1"/>
    <property type="molecule type" value="Genomic_DNA"/>
</dbReference>
<dbReference type="InterPro" id="IPR001854">
    <property type="entry name" value="Ribosomal_uL29"/>
</dbReference>
<dbReference type="NCBIfam" id="TIGR00012">
    <property type="entry name" value="L29"/>
    <property type="match status" value="1"/>
</dbReference>